<keyword evidence="4" id="KW-1015">Disulfide bond</keyword>
<dbReference type="Gene3D" id="3.40.30.10">
    <property type="entry name" value="Glutaredoxin"/>
    <property type="match status" value="1"/>
</dbReference>
<evidence type="ECO:0000313" key="8">
    <source>
        <dbReference type="Proteomes" id="UP000176512"/>
    </source>
</evidence>
<sequence length="255" mass="28687">MYSSQDNNLFNQANPPFLSGRRLKWYRRWWGKALLIFLTLFLVVLVAWGFYVGRLTYLIRTGQIDSNQLLNRPSSSNNIRAETLPTQATADDPGVGPFDAKVVIVEFSDFQCPYCGQAFPVVQELIKNYGDQIRFVFRDFPLTDVHPRALPAALAAECAHEQGKFWPMHDKIFANQQNLEEADLKTYAIQVGLNSIQFGDCLQSQRYLGEVQEDLTAGLEAGVVATPTFFINGFKVEGAVPLSAFQQIIVAELNQ</sequence>
<evidence type="ECO:0000259" key="6">
    <source>
        <dbReference type="PROSITE" id="PS51352"/>
    </source>
</evidence>
<dbReference type="EMBL" id="MHIP01000055">
    <property type="protein sequence ID" value="OGY53403.1"/>
    <property type="molecule type" value="Genomic_DNA"/>
</dbReference>
<evidence type="ECO:0000256" key="2">
    <source>
        <dbReference type="ARBA" id="ARBA00022729"/>
    </source>
</evidence>
<dbReference type="PROSITE" id="PS51352">
    <property type="entry name" value="THIOREDOXIN_2"/>
    <property type="match status" value="1"/>
</dbReference>
<dbReference type="InterPro" id="IPR012336">
    <property type="entry name" value="Thioredoxin-like_fold"/>
</dbReference>
<dbReference type="AlphaFoldDB" id="A0A1G1YM16"/>
<dbReference type="Pfam" id="PF13462">
    <property type="entry name" value="Thioredoxin_4"/>
    <property type="match status" value="1"/>
</dbReference>
<feature type="domain" description="Thioredoxin" evidence="6">
    <location>
        <begin position="59"/>
        <end position="254"/>
    </location>
</feature>
<accession>A0A1G1YM16</accession>
<keyword evidence="2" id="KW-0732">Signal</keyword>
<dbReference type="InterPro" id="IPR036249">
    <property type="entry name" value="Thioredoxin-like_sf"/>
</dbReference>
<dbReference type="Proteomes" id="UP000176512">
    <property type="component" value="Unassembled WGS sequence"/>
</dbReference>
<evidence type="ECO:0000256" key="5">
    <source>
        <dbReference type="ARBA" id="ARBA00023284"/>
    </source>
</evidence>
<dbReference type="SUPFAM" id="SSF52833">
    <property type="entry name" value="Thioredoxin-like"/>
    <property type="match status" value="1"/>
</dbReference>
<dbReference type="InterPro" id="IPR013766">
    <property type="entry name" value="Thioredoxin_domain"/>
</dbReference>
<evidence type="ECO:0000256" key="3">
    <source>
        <dbReference type="ARBA" id="ARBA00023002"/>
    </source>
</evidence>
<dbReference type="GO" id="GO:0016491">
    <property type="term" value="F:oxidoreductase activity"/>
    <property type="evidence" value="ECO:0007669"/>
    <property type="project" value="UniProtKB-KW"/>
</dbReference>
<keyword evidence="5" id="KW-0676">Redox-active center</keyword>
<gene>
    <name evidence="7" type="ORF">A3A24_00305</name>
</gene>
<name>A0A1G1YM16_9BACT</name>
<keyword evidence="3" id="KW-0560">Oxidoreductase</keyword>
<proteinExistence type="inferred from homology"/>
<evidence type="ECO:0000256" key="4">
    <source>
        <dbReference type="ARBA" id="ARBA00023157"/>
    </source>
</evidence>
<comment type="similarity">
    <text evidence="1">Belongs to the thioredoxin family. DsbA subfamily.</text>
</comment>
<evidence type="ECO:0000313" key="7">
    <source>
        <dbReference type="EMBL" id="OGY53403.1"/>
    </source>
</evidence>
<comment type="caution">
    <text evidence="7">The sequence shown here is derived from an EMBL/GenBank/DDBJ whole genome shotgun (WGS) entry which is preliminary data.</text>
</comment>
<dbReference type="PANTHER" id="PTHR13887:SF14">
    <property type="entry name" value="DISULFIDE BOND FORMATION PROTEIN D"/>
    <property type="match status" value="1"/>
</dbReference>
<protein>
    <recommendedName>
        <fullName evidence="6">Thioredoxin domain-containing protein</fullName>
    </recommendedName>
</protein>
<dbReference type="PANTHER" id="PTHR13887">
    <property type="entry name" value="GLUTATHIONE S-TRANSFERASE KAPPA"/>
    <property type="match status" value="1"/>
</dbReference>
<organism evidence="7 8">
    <name type="scientific">Candidatus Buchananbacteria bacterium RIFCSPLOWO2_01_FULL_46_12</name>
    <dbReference type="NCBI Taxonomy" id="1797546"/>
    <lineage>
        <taxon>Bacteria</taxon>
        <taxon>Candidatus Buchananiibacteriota</taxon>
    </lineage>
</organism>
<evidence type="ECO:0000256" key="1">
    <source>
        <dbReference type="ARBA" id="ARBA00005791"/>
    </source>
</evidence>
<reference evidence="7 8" key="1">
    <citation type="journal article" date="2016" name="Nat. Commun.">
        <title>Thousands of microbial genomes shed light on interconnected biogeochemical processes in an aquifer system.</title>
        <authorList>
            <person name="Anantharaman K."/>
            <person name="Brown C.T."/>
            <person name="Hug L.A."/>
            <person name="Sharon I."/>
            <person name="Castelle C.J."/>
            <person name="Probst A.J."/>
            <person name="Thomas B.C."/>
            <person name="Singh A."/>
            <person name="Wilkins M.J."/>
            <person name="Karaoz U."/>
            <person name="Brodie E.L."/>
            <person name="Williams K.H."/>
            <person name="Hubbard S.S."/>
            <person name="Banfield J.F."/>
        </authorList>
    </citation>
    <scope>NUCLEOTIDE SEQUENCE [LARGE SCALE GENOMIC DNA]</scope>
</reference>